<dbReference type="Pfam" id="PF01425">
    <property type="entry name" value="Amidase"/>
    <property type="match status" value="1"/>
</dbReference>
<dbReference type="InterPro" id="IPR052739">
    <property type="entry name" value="FAAH2"/>
</dbReference>
<evidence type="ECO:0000313" key="3">
    <source>
        <dbReference type="Proteomes" id="UP000254425"/>
    </source>
</evidence>
<keyword evidence="3" id="KW-1185">Reference proteome</keyword>
<dbReference type="KEGG" id="sarm:DVA86_27770"/>
<dbReference type="PANTHER" id="PTHR43372:SF4">
    <property type="entry name" value="FATTY-ACID AMIDE HYDROLASE 2"/>
    <property type="match status" value="1"/>
</dbReference>
<dbReference type="RefSeq" id="WP_208882348.1">
    <property type="nucleotide sequence ID" value="NZ_CP031320.1"/>
</dbReference>
<dbReference type="GO" id="GO:0012505">
    <property type="term" value="C:endomembrane system"/>
    <property type="evidence" value="ECO:0007669"/>
    <property type="project" value="TreeGrafter"/>
</dbReference>
<sequence>MSDLTTCSARDQLRALDRGEVSSRELTAAHLEAIAAHPERNAVVTVDEPGALDAAEAADERRARGGLIPPLLGLPMTVKDSLETAGLRTTCGSPGLADHVPERDADAVALLRTAGVVLMGKTNVPPMCQDIQTGNPLFGSTRNPHDPTRTAGGSSGGAAVAVATHLTPWELGSDLAGSLRLPAHYCGTYGLRTSGGIVPTRGHIPRPPGAYNSTDMTVLGPLTRTADDLDLALDVLAAPRPADQTAWRLDLPGPRHTTLREYRVGVWADDPHCPVSAETRALLDQVAEELQHACDHVDDTTRPVEMATSDRLFTRLLFAGASVGADENTFSSAVRAAEEKPEHPFLHAQTMRHREWLLADEDRQRFRARWAEYFRHVDVLVTPAAPTEAVLDQTGMPISERHITVDGERRGYWEQTAWLNLASLVYLPAATVPLNFTRDDLPLGVQIIGPYLEDRTVSRFAGLLTARMH</sequence>
<dbReference type="AlphaFoldDB" id="A0A345XW40"/>
<proteinExistence type="predicted"/>
<gene>
    <name evidence="2" type="ORF">DVA86_27770</name>
</gene>
<evidence type="ECO:0000313" key="2">
    <source>
        <dbReference type="EMBL" id="AXK35856.1"/>
    </source>
</evidence>
<dbReference type="EC" id="3.5.1.4" evidence="2"/>
<dbReference type="Proteomes" id="UP000254425">
    <property type="component" value="Chromosome"/>
</dbReference>
<feature type="domain" description="Amidase" evidence="1">
    <location>
        <begin position="25"/>
        <end position="457"/>
    </location>
</feature>
<dbReference type="GO" id="GO:0004040">
    <property type="term" value="F:amidase activity"/>
    <property type="evidence" value="ECO:0007669"/>
    <property type="project" value="UniProtKB-EC"/>
</dbReference>
<dbReference type="EMBL" id="CP031320">
    <property type="protein sequence ID" value="AXK35856.1"/>
    <property type="molecule type" value="Genomic_DNA"/>
</dbReference>
<dbReference type="Gene3D" id="3.90.1300.10">
    <property type="entry name" value="Amidase signature (AS) domain"/>
    <property type="match status" value="1"/>
</dbReference>
<dbReference type="InterPro" id="IPR023631">
    <property type="entry name" value="Amidase_dom"/>
</dbReference>
<dbReference type="PANTHER" id="PTHR43372">
    <property type="entry name" value="FATTY-ACID AMIDE HYDROLASE"/>
    <property type="match status" value="1"/>
</dbReference>
<evidence type="ECO:0000259" key="1">
    <source>
        <dbReference type="Pfam" id="PF01425"/>
    </source>
</evidence>
<name>A0A345XW40_9ACTN</name>
<organism evidence="2 3">
    <name type="scientific">Streptomyces armeniacus</name>
    <dbReference type="NCBI Taxonomy" id="83291"/>
    <lineage>
        <taxon>Bacteria</taxon>
        <taxon>Bacillati</taxon>
        <taxon>Actinomycetota</taxon>
        <taxon>Actinomycetes</taxon>
        <taxon>Kitasatosporales</taxon>
        <taxon>Streptomycetaceae</taxon>
        <taxon>Streptomyces</taxon>
    </lineage>
</organism>
<protein>
    <submittedName>
        <fullName evidence="2">Amidase</fullName>
        <ecNumber evidence="2">3.5.1.4</ecNumber>
    </submittedName>
</protein>
<accession>A0A345XW40</accession>
<dbReference type="SUPFAM" id="SSF75304">
    <property type="entry name" value="Amidase signature (AS) enzymes"/>
    <property type="match status" value="1"/>
</dbReference>
<reference evidence="2 3" key="1">
    <citation type="submission" date="2018-07" db="EMBL/GenBank/DDBJ databases">
        <title>Draft genome of the type strain Streptomyces armeniacus ATCC 15676.</title>
        <authorList>
            <person name="Labana P."/>
            <person name="Gosse J.T."/>
            <person name="Boddy C.N."/>
        </authorList>
    </citation>
    <scope>NUCLEOTIDE SEQUENCE [LARGE SCALE GENOMIC DNA]</scope>
    <source>
        <strain evidence="2 3">ATCC 15676</strain>
    </source>
</reference>
<dbReference type="NCBIfam" id="NF004816">
    <property type="entry name" value="PRK06170.1"/>
    <property type="match status" value="1"/>
</dbReference>
<keyword evidence="2" id="KW-0378">Hydrolase</keyword>
<dbReference type="InterPro" id="IPR036928">
    <property type="entry name" value="AS_sf"/>
</dbReference>